<name>A0A2U1AJL8_9BACT</name>
<protein>
    <submittedName>
        <fullName evidence="3">Putative dehydrogenase</fullName>
    </submittedName>
</protein>
<dbReference type="SUPFAM" id="SSF55347">
    <property type="entry name" value="Glyceraldehyde-3-phosphate dehydrogenase-like, C-terminal domain"/>
    <property type="match status" value="1"/>
</dbReference>
<dbReference type="InterPro" id="IPR036291">
    <property type="entry name" value="NAD(P)-bd_dom_sf"/>
</dbReference>
<dbReference type="InterPro" id="IPR051450">
    <property type="entry name" value="Gfo/Idh/MocA_Oxidoreductases"/>
</dbReference>
<dbReference type="GeneID" id="78296771"/>
<proteinExistence type="predicted"/>
<comment type="caution">
    <text evidence="3">The sequence shown here is derived from an EMBL/GenBank/DDBJ whole genome shotgun (WGS) entry which is preliminary data.</text>
</comment>
<gene>
    <name evidence="3" type="ORF">C8D82_1353</name>
</gene>
<dbReference type="RefSeq" id="WP_116885500.1">
    <property type="nucleotide sequence ID" value="NZ_CABMMC010000108.1"/>
</dbReference>
<dbReference type="InterPro" id="IPR000683">
    <property type="entry name" value="Gfo/Idh/MocA-like_OxRdtase_N"/>
</dbReference>
<dbReference type="InterPro" id="IPR055170">
    <property type="entry name" value="GFO_IDH_MocA-like_dom"/>
</dbReference>
<feature type="domain" description="GFO/IDH/MocA-like oxidoreductase" evidence="2">
    <location>
        <begin position="138"/>
        <end position="293"/>
    </location>
</feature>
<evidence type="ECO:0000259" key="1">
    <source>
        <dbReference type="Pfam" id="PF01408"/>
    </source>
</evidence>
<dbReference type="OrthoDB" id="9781966at2"/>
<organism evidence="3 4">
    <name type="scientific">Victivallis vadensis</name>
    <dbReference type="NCBI Taxonomy" id="172901"/>
    <lineage>
        <taxon>Bacteria</taxon>
        <taxon>Pseudomonadati</taxon>
        <taxon>Lentisphaerota</taxon>
        <taxon>Lentisphaeria</taxon>
        <taxon>Victivallales</taxon>
        <taxon>Victivallaceae</taxon>
        <taxon>Victivallis</taxon>
    </lineage>
</organism>
<dbReference type="AlphaFoldDB" id="A0A2U1AJL8"/>
<dbReference type="Proteomes" id="UP000245959">
    <property type="component" value="Unassembled WGS sequence"/>
</dbReference>
<keyword evidence="4" id="KW-1185">Reference proteome</keyword>
<sequence>MNPEKTVKIAVIGCGARAHVVVNHLLREGNGRIKVASLYDPDREMMAEKARLWDAAGALQCGSHQEAIAAPGIEWVMVCSPNCAHKEHILAAFAAGKHVFAEKPLATAMEECRTIHAAHQQSGRLFATGFVLRYAPLYLKVRELLNSGRFGYIVAIDASESIRPEHGGLIMAGWRRHRSVSGPHLLEKCCHDLDLLNWFAGALPVRAAAFGGRNFFIPANAKISRKYGDLTFQKWSRFDPHTIGSPFTDDTDLMDNTVSILEFGNQVRAAFFVTMSNAIPERRMFFSCSEGTLKVDLYTGEIQYRTLGDEGRTTLNIPGDGHGGGDAVIAAALAESMLNHTAPQCGGDEGLRSTVVALALDEAARSGVIYDLKPVWKSLNVDPTKN</sequence>
<dbReference type="GO" id="GO:0000166">
    <property type="term" value="F:nucleotide binding"/>
    <property type="evidence" value="ECO:0007669"/>
    <property type="project" value="InterPro"/>
</dbReference>
<dbReference type="PANTHER" id="PTHR43377:SF2">
    <property type="entry name" value="BINDING ROSSMANN FOLD OXIDOREDUCTASE, PUTATIVE (AFU_ORTHOLOGUE AFUA_4G00560)-RELATED"/>
    <property type="match status" value="1"/>
</dbReference>
<evidence type="ECO:0000313" key="3">
    <source>
        <dbReference type="EMBL" id="PVY36537.1"/>
    </source>
</evidence>
<dbReference type="PANTHER" id="PTHR43377">
    <property type="entry name" value="BILIVERDIN REDUCTASE A"/>
    <property type="match status" value="1"/>
</dbReference>
<dbReference type="Pfam" id="PF22725">
    <property type="entry name" value="GFO_IDH_MocA_C3"/>
    <property type="match status" value="1"/>
</dbReference>
<feature type="domain" description="Gfo/Idh/MocA-like oxidoreductase N-terminal" evidence="1">
    <location>
        <begin position="7"/>
        <end position="129"/>
    </location>
</feature>
<dbReference type="Pfam" id="PF01408">
    <property type="entry name" value="GFO_IDH_MocA"/>
    <property type="match status" value="1"/>
</dbReference>
<evidence type="ECO:0000313" key="4">
    <source>
        <dbReference type="Proteomes" id="UP000245959"/>
    </source>
</evidence>
<dbReference type="Gene3D" id="3.40.50.720">
    <property type="entry name" value="NAD(P)-binding Rossmann-like Domain"/>
    <property type="match status" value="1"/>
</dbReference>
<reference evidence="3 4" key="1">
    <citation type="submission" date="2018-04" db="EMBL/GenBank/DDBJ databases">
        <title>Genomic Encyclopedia of Type Strains, Phase IV (KMG-IV): sequencing the most valuable type-strain genomes for metagenomic binning, comparative biology and taxonomic classification.</title>
        <authorList>
            <person name="Goeker M."/>
        </authorList>
    </citation>
    <scope>NUCLEOTIDE SEQUENCE [LARGE SCALE GENOMIC DNA]</scope>
    <source>
        <strain evidence="3 4">DSM 14823</strain>
    </source>
</reference>
<accession>A0A2U1AJL8</accession>
<dbReference type="EMBL" id="QEKH01000035">
    <property type="protein sequence ID" value="PVY36537.1"/>
    <property type="molecule type" value="Genomic_DNA"/>
</dbReference>
<evidence type="ECO:0000259" key="2">
    <source>
        <dbReference type="Pfam" id="PF22725"/>
    </source>
</evidence>
<dbReference type="Gene3D" id="3.30.360.10">
    <property type="entry name" value="Dihydrodipicolinate Reductase, domain 2"/>
    <property type="match status" value="1"/>
</dbReference>
<dbReference type="SUPFAM" id="SSF51735">
    <property type="entry name" value="NAD(P)-binding Rossmann-fold domains"/>
    <property type="match status" value="1"/>
</dbReference>